<dbReference type="AlphaFoldDB" id="A0A0C2WD66"/>
<reference evidence="1 2" key="1">
    <citation type="submission" date="2014-04" db="EMBL/GenBank/DDBJ databases">
        <title>Evolutionary Origins and Diversification of the Mycorrhizal Mutualists.</title>
        <authorList>
            <consortium name="DOE Joint Genome Institute"/>
            <consortium name="Mycorrhizal Genomics Consortium"/>
            <person name="Kohler A."/>
            <person name="Kuo A."/>
            <person name="Nagy L.G."/>
            <person name="Floudas D."/>
            <person name="Copeland A."/>
            <person name="Barry K.W."/>
            <person name="Cichocki N."/>
            <person name="Veneault-Fourrey C."/>
            <person name="LaButti K."/>
            <person name="Lindquist E.A."/>
            <person name="Lipzen A."/>
            <person name="Lundell T."/>
            <person name="Morin E."/>
            <person name="Murat C."/>
            <person name="Riley R."/>
            <person name="Ohm R."/>
            <person name="Sun H."/>
            <person name="Tunlid A."/>
            <person name="Henrissat B."/>
            <person name="Grigoriev I.V."/>
            <person name="Hibbett D.S."/>
            <person name="Martin F."/>
        </authorList>
    </citation>
    <scope>NUCLEOTIDE SEQUENCE [LARGE SCALE GENOMIC DNA]</scope>
    <source>
        <strain evidence="1 2">Koide BX008</strain>
    </source>
</reference>
<dbReference type="HOGENOM" id="CLU_1488661_0_0_1"/>
<protein>
    <submittedName>
        <fullName evidence="1">Uncharacterized protein</fullName>
    </submittedName>
</protein>
<evidence type="ECO:0000313" key="1">
    <source>
        <dbReference type="EMBL" id="KIL53973.1"/>
    </source>
</evidence>
<name>A0A0C2WD66_AMAMK</name>
<dbReference type="InParanoid" id="A0A0C2WD66"/>
<sequence>MYVWFFYRWQQVNVSVNGKAIETDEDVPPLYSSSRASDRAARSVVFSPVKHEIWRPNVTAEEEYRVEQLPENGISHEEEAPQANVPLDLQVFVPWHNWFWIYQYLWSKYSTAACSQPDGREFRCRSTSRHRKHRFWTFGSNATSGFGAFGALKPTTGFGAFGGGASWRWHLWWKYLSPTKH</sequence>
<keyword evidence="2" id="KW-1185">Reference proteome</keyword>
<accession>A0A0C2WD66</accession>
<proteinExistence type="predicted"/>
<dbReference type="EMBL" id="KN819067">
    <property type="protein sequence ID" value="KIL53973.1"/>
    <property type="molecule type" value="Genomic_DNA"/>
</dbReference>
<evidence type="ECO:0000313" key="2">
    <source>
        <dbReference type="Proteomes" id="UP000054549"/>
    </source>
</evidence>
<organism evidence="1 2">
    <name type="scientific">Amanita muscaria (strain Koide BX008)</name>
    <dbReference type="NCBI Taxonomy" id="946122"/>
    <lineage>
        <taxon>Eukaryota</taxon>
        <taxon>Fungi</taxon>
        <taxon>Dikarya</taxon>
        <taxon>Basidiomycota</taxon>
        <taxon>Agaricomycotina</taxon>
        <taxon>Agaricomycetes</taxon>
        <taxon>Agaricomycetidae</taxon>
        <taxon>Agaricales</taxon>
        <taxon>Pluteineae</taxon>
        <taxon>Amanitaceae</taxon>
        <taxon>Amanita</taxon>
    </lineage>
</organism>
<gene>
    <name evidence="1" type="ORF">M378DRAFT_28832</name>
</gene>
<dbReference type="Proteomes" id="UP000054549">
    <property type="component" value="Unassembled WGS sequence"/>
</dbReference>